<dbReference type="RefSeq" id="WP_004837256.1">
    <property type="nucleotide sequence ID" value="NZ_GG666297.1"/>
</dbReference>
<name>C2CI30_9FIRM</name>
<gene>
    <name evidence="7" type="ORF">HMPREF0077_1140</name>
</gene>
<accession>C2CI30</accession>
<evidence type="ECO:0000313" key="8">
    <source>
        <dbReference type="Proteomes" id="UP000003744"/>
    </source>
</evidence>
<keyword evidence="5 6" id="KW-0472">Membrane</keyword>
<evidence type="ECO:0000256" key="4">
    <source>
        <dbReference type="ARBA" id="ARBA00022989"/>
    </source>
</evidence>
<feature type="transmembrane region" description="Helical" evidence="6">
    <location>
        <begin position="284"/>
        <end position="307"/>
    </location>
</feature>
<evidence type="ECO:0000256" key="6">
    <source>
        <dbReference type="SAM" id="Phobius"/>
    </source>
</evidence>
<feature type="transmembrane region" description="Helical" evidence="6">
    <location>
        <begin position="412"/>
        <end position="430"/>
    </location>
</feature>
<dbReference type="PANTHER" id="PTHR30250">
    <property type="entry name" value="PST FAMILY PREDICTED COLANIC ACID TRANSPORTER"/>
    <property type="match status" value="1"/>
</dbReference>
<feature type="transmembrane region" description="Helical" evidence="6">
    <location>
        <begin position="319"/>
        <end position="343"/>
    </location>
</feature>
<evidence type="ECO:0000313" key="7">
    <source>
        <dbReference type="EMBL" id="EEI82825.1"/>
    </source>
</evidence>
<organism evidence="7 8">
    <name type="scientific">Anaerococcus tetradius ATCC 35098</name>
    <dbReference type="NCBI Taxonomy" id="525255"/>
    <lineage>
        <taxon>Bacteria</taxon>
        <taxon>Bacillati</taxon>
        <taxon>Bacillota</taxon>
        <taxon>Tissierellia</taxon>
        <taxon>Tissierellales</taxon>
        <taxon>Peptoniphilaceae</taxon>
        <taxon>Anaerococcus</taxon>
    </lineage>
</organism>
<dbReference type="EMBL" id="ACGC01000052">
    <property type="protein sequence ID" value="EEI82825.1"/>
    <property type="molecule type" value="Genomic_DNA"/>
</dbReference>
<dbReference type="Proteomes" id="UP000003744">
    <property type="component" value="Unassembled WGS sequence"/>
</dbReference>
<dbReference type="Pfam" id="PF01943">
    <property type="entry name" value="Polysacc_synt"/>
    <property type="match status" value="1"/>
</dbReference>
<dbReference type="InterPro" id="IPR050833">
    <property type="entry name" value="Poly_Biosynth_Transport"/>
</dbReference>
<keyword evidence="3 6" id="KW-0812">Transmembrane</keyword>
<dbReference type="GO" id="GO:0005886">
    <property type="term" value="C:plasma membrane"/>
    <property type="evidence" value="ECO:0007669"/>
    <property type="project" value="UniProtKB-SubCell"/>
</dbReference>
<dbReference type="AlphaFoldDB" id="C2CI30"/>
<dbReference type="InterPro" id="IPR002797">
    <property type="entry name" value="Polysacc_synth"/>
</dbReference>
<evidence type="ECO:0000256" key="3">
    <source>
        <dbReference type="ARBA" id="ARBA00022692"/>
    </source>
</evidence>
<dbReference type="PANTHER" id="PTHR30250:SF11">
    <property type="entry name" value="O-ANTIGEN TRANSPORTER-RELATED"/>
    <property type="match status" value="1"/>
</dbReference>
<evidence type="ECO:0000256" key="5">
    <source>
        <dbReference type="ARBA" id="ARBA00023136"/>
    </source>
</evidence>
<proteinExistence type="predicted"/>
<keyword evidence="2" id="KW-1003">Cell membrane</keyword>
<feature type="transmembrane region" description="Helical" evidence="6">
    <location>
        <begin position="82"/>
        <end position="107"/>
    </location>
</feature>
<feature type="transmembrane region" description="Helical" evidence="6">
    <location>
        <begin position="47"/>
        <end position="70"/>
    </location>
</feature>
<comment type="subcellular location">
    <subcellularLocation>
        <location evidence="1">Cell membrane</location>
        <topology evidence="1">Multi-pass membrane protein</topology>
    </subcellularLocation>
</comment>
<feature type="transmembrane region" description="Helical" evidence="6">
    <location>
        <begin position="140"/>
        <end position="162"/>
    </location>
</feature>
<reference evidence="7 8" key="1">
    <citation type="submission" date="2009-01" db="EMBL/GenBank/DDBJ databases">
        <authorList>
            <person name="Qin X."/>
            <person name="Bachman B."/>
            <person name="Battles P."/>
            <person name="Bell A."/>
            <person name="Bess C."/>
            <person name="Bickham C."/>
            <person name="Chaboub L."/>
            <person name="Chen D."/>
            <person name="Coyle M."/>
            <person name="Deiros D.R."/>
            <person name="Dinh H."/>
            <person name="Forbes L."/>
            <person name="Fowler G."/>
            <person name="Francisco L."/>
            <person name="Fu Q."/>
            <person name="Gubbala S."/>
            <person name="Hale W."/>
            <person name="Han Y."/>
            <person name="Hemphill L."/>
            <person name="Highlander S.K."/>
            <person name="Hirani K."/>
            <person name="Hogues M."/>
            <person name="Jackson L."/>
            <person name="Jakkamsetti A."/>
            <person name="Javaid M."/>
            <person name="Jiang H."/>
            <person name="Korchina V."/>
            <person name="Kovar C."/>
            <person name="Lara F."/>
            <person name="Lee S."/>
            <person name="Mata R."/>
            <person name="Mathew T."/>
            <person name="Moen C."/>
            <person name="Morales K."/>
            <person name="Munidasa M."/>
            <person name="Nazareth L."/>
            <person name="Ngo R."/>
            <person name="Nguyen L."/>
            <person name="Okwuonu G."/>
            <person name="Ongeri F."/>
            <person name="Patil S."/>
            <person name="Petrosino J."/>
            <person name="Pham C."/>
            <person name="Pham P."/>
            <person name="Pu L.-L."/>
            <person name="Puazo M."/>
            <person name="Raj R."/>
            <person name="Reid J."/>
            <person name="Rouhana J."/>
            <person name="Saada N."/>
            <person name="Shang Y."/>
            <person name="Simmons D."/>
            <person name="Thornton R."/>
            <person name="Warren J."/>
            <person name="Weissenberger G."/>
            <person name="Zhang J."/>
            <person name="Zhang L."/>
            <person name="Zhou C."/>
            <person name="Zhu D."/>
            <person name="Muzny D."/>
            <person name="Worley K."/>
            <person name="Gibbs R."/>
        </authorList>
    </citation>
    <scope>NUCLEOTIDE SEQUENCE [LARGE SCALE GENOMIC DNA]</scope>
    <source>
        <strain evidence="7 8">ATCC 35098</strain>
    </source>
</reference>
<protein>
    <submittedName>
        <fullName evidence="7">Polysaccharide biosynthesis protein</fullName>
    </submittedName>
</protein>
<keyword evidence="4 6" id="KW-1133">Transmembrane helix</keyword>
<feature type="transmembrane region" description="Helical" evidence="6">
    <location>
        <begin position="113"/>
        <end position="133"/>
    </location>
</feature>
<dbReference type="eggNOG" id="COG2244">
    <property type="taxonomic scope" value="Bacteria"/>
</dbReference>
<feature type="transmembrane region" description="Helical" evidence="6">
    <location>
        <begin position="12"/>
        <end position="35"/>
    </location>
</feature>
<feature type="transmembrane region" description="Helical" evidence="6">
    <location>
        <begin position="350"/>
        <end position="369"/>
    </location>
</feature>
<evidence type="ECO:0000256" key="2">
    <source>
        <dbReference type="ARBA" id="ARBA00022475"/>
    </source>
</evidence>
<dbReference type="HOGENOM" id="CLU_022017_7_4_9"/>
<comment type="caution">
    <text evidence="7">The sequence shown here is derived from an EMBL/GenBank/DDBJ whole genome shotgun (WGS) entry which is preliminary data.</text>
</comment>
<evidence type="ECO:0000256" key="1">
    <source>
        <dbReference type="ARBA" id="ARBA00004651"/>
    </source>
</evidence>
<feature type="transmembrane region" description="Helical" evidence="6">
    <location>
        <begin position="168"/>
        <end position="189"/>
    </location>
</feature>
<sequence length="468" mass="52693">MNKSKQLIKNTIILSFGNLSTKILTFLLLPLYTAVLSTDDYGLIDVLITFSGLLVPFVTMEMGSGVFRFLIEKETILEKKQVISTGIISSLVGISISTILILIVSVFYKIPHFTAFLMYYSTTSLLVIVSNIIRGFGNNVLYSFSNFIITLSSLILNVIFIVCLKKGAVSILISASIGNTIGISLMIIGEKLWKYIAVKNFDKITYKDITEYTLPLIPNTVSWWVVSASDRLIILLFLGASANGIYAISNKIPGIYATLFTVYNLAWTESVLRNESDSFFVENTFHKSVTIMSYTILGIIICTSLFFNKLIGPNYQDSYWHIFILLISIFLSSCSSLLGAILSAKYKSKMIMKTTIVGALLNILLNFVGIKIIDLYAASLSTLISYFVILCVRLNNCKQWYNLKLYKREDILFIPLIVLTIFSFSIRNIWLNITSIFCIVLLFSIQNYKSILSGFKLLLNKIQNLKRN</sequence>